<dbReference type="EMBL" id="FNVO01000006">
    <property type="protein sequence ID" value="SEG54947.1"/>
    <property type="molecule type" value="Genomic_DNA"/>
</dbReference>
<evidence type="ECO:0000256" key="1">
    <source>
        <dbReference type="SAM" id="Phobius"/>
    </source>
</evidence>
<proteinExistence type="predicted"/>
<organism evidence="2 3">
    <name type="scientific">Thermomonospora echinospora</name>
    <dbReference type="NCBI Taxonomy" id="1992"/>
    <lineage>
        <taxon>Bacteria</taxon>
        <taxon>Bacillati</taxon>
        <taxon>Actinomycetota</taxon>
        <taxon>Actinomycetes</taxon>
        <taxon>Streptosporangiales</taxon>
        <taxon>Thermomonosporaceae</taxon>
        <taxon>Thermomonospora</taxon>
    </lineage>
</organism>
<dbReference type="Proteomes" id="UP000236723">
    <property type="component" value="Unassembled WGS sequence"/>
</dbReference>
<feature type="transmembrane region" description="Helical" evidence="1">
    <location>
        <begin position="103"/>
        <end position="122"/>
    </location>
</feature>
<dbReference type="OrthoDB" id="3380414at2"/>
<gene>
    <name evidence="2" type="ORF">SAMN04489712_106191</name>
</gene>
<evidence type="ECO:0000313" key="3">
    <source>
        <dbReference type="Proteomes" id="UP000236723"/>
    </source>
</evidence>
<feature type="transmembrane region" description="Helical" evidence="1">
    <location>
        <begin position="39"/>
        <end position="58"/>
    </location>
</feature>
<keyword evidence="1" id="KW-0812">Transmembrane</keyword>
<sequence>MSGYDYPVALALEDYVPVLLTGAGLALLVPYARRFGTAPVVALGAVLATAGGLSKATWKLVVALDGPDLHWLNSALFPLLCTAFLLLLYAFHRPRDARRRAALTAGLAVLFALGQGACVAVGDTWPAMALMIVAVSVLTVRFVMLARAAGDVPAVVLFSLWQIGQYLLGPMAARADQSVTLQWVEQSCNTVAQGAFAVATWRLAHAPGAPISASTPASTREVPAA</sequence>
<keyword evidence="1" id="KW-0472">Membrane</keyword>
<feature type="transmembrane region" description="Helical" evidence="1">
    <location>
        <begin position="15"/>
        <end position="32"/>
    </location>
</feature>
<keyword evidence="3" id="KW-1185">Reference proteome</keyword>
<feature type="transmembrane region" description="Helical" evidence="1">
    <location>
        <begin position="128"/>
        <end position="146"/>
    </location>
</feature>
<accession>A0A1H6B3Z5</accession>
<name>A0A1H6B3Z5_9ACTN</name>
<protein>
    <recommendedName>
        <fullName evidence="4">YhhN-like protein</fullName>
    </recommendedName>
</protein>
<feature type="transmembrane region" description="Helical" evidence="1">
    <location>
        <begin position="70"/>
        <end position="91"/>
    </location>
</feature>
<dbReference type="RefSeq" id="WP_103938705.1">
    <property type="nucleotide sequence ID" value="NZ_FNVO01000006.1"/>
</dbReference>
<evidence type="ECO:0008006" key="4">
    <source>
        <dbReference type="Google" id="ProtNLM"/>
    </source>
</evidence>
<evidence type="ECO:0000313" key="2">
    <source>
        <dbReference type="EMBL" id="SEG54947.1"/>
    </source>
</evidence>
<reference evidence="3" key="1">
    <citation type="submission" date="2016-10" db="EMBL/GenBank/DDBJ databases">
        <authorList>
            <person name="Varghese N."/>
            <person name="Submissions S."/>
        </authorList>
    </citation>
    <scope>NUCLEOTIDE SEQUENCE [LARGE SCALE GENOMIC DNA]</scope>
    <source>
        <strain evidence="3">DSM 43163</strain>
    </source>
</reference>
<keyword evidence="1" id="KW-1133">Transmembrane helix</keyword>
<dbReference type="AlphaFoldDB" id="A0A1H6B3Z5"/>